<proteinExistence type="predicted"/>
<gene>
    <name evidence="2" type="ORF">CC86DRAFT_413579</name>
</gene>
<organism evidence="2 3">
    <name type="scientific">Ophiobolus disseminans</name>
    <dbReference type="NCBI Taxonomy" id="1469910"/>
    <lineage>
        <taxon>Eukaryota</taxon>
        <taxon>Fungi</taxon>
        <taxon>Dikarya</taxon>
        <taxon>Ascomycota</taxon>
        <taxon>Pezizomycotina</taxon>
        <taxon>Dothideomycetes</taxon>
        <taxon>Pleosporomycetidae</taxon>
        <taxon>Pleosporales</taxon>
        <taxon>Pleosporineae</taxon>
        <taxon>Phaeosphaeriaceae</taxon>
        <taxon>Ophiobolus</taxon>
    </lineage>
</organism>
<dbReference type="Gene3D" id="3.60.130.30">
    <property type="match status" value="1"/>
</dbReference>
<protein>
    <submittedName>
        <fullName evidence="2">Uncharacterized protein</fullName>
    </submittedName>
</protein>
<evidence type="ECO:0000313" key="2">
    <source>
        <dbReference type="EMBL" id="KAF2818930.1"/>
    </source>
</evidence>
<dbReference type="OrthoDB" id="3764734at2759"/>
<evidence type="ECO:0000313" key="3">
    <source>
        <dbReference type="Proteomes" id="UP000799424"/>
    </source>
</evidence>
<reference evidence="2" key="1">
    <citation type="journal article" date="2020" name="Stud. Mycol.">
        <title>101 Dothideomycetes genomes: a test case for predicting lifestyles and emergence of pathogens.</title>
        <authorList>
            <person name="Haridas S."/>
            <person name="Albert R."/>
            <person name="Binder M."/>
            <person name="Bloem J."/>
            <person name="Labutti K."/>
            <person name="Salamov A."/>
            <person name="Andreopoulos B."/>
            <person name="Baker S."/>
            <person name="Barry K."/>
            <person name="Bills G."/>
            <person name="Bluhm B."/>
            <person name="Cannon C."/>
            <person name="Castanera R."/>
            <person name="Culley D."/>
            <person name="Daum C."/>
            <person name="Ezra D."/>
            <person name="Gonzalez J."/>
            <person name="Henrissat B."/>
            <person name="Kuo A."/>
            <person name="Liang C."/>
            <person name="Lipzen A."/>
            <person name="Lutzoni F."/>
            <person name="Magnuson J."/>
            <person name="Mondo S."/>
            <person name="Nolan M."/>
            <person name="Ohm R."/>
            <person name="Pangilinan J."/>
            <person name="Park H.-J."/>
            <person name="Ramirez L."/>
            <person name="Alfaro M."/>
            <person name="Sun H."/>
            <person name="Tritt A."/>
            <person name="Yoshinaga Y."/>
            <person name="Zwiers L.-H."/>
            <person name="Turgeon B."/>
            <person name="Goodwin S."/>
            <person name="Spatafora J."/>
            <person name="Crous P."/>
            <person name="Grigoriev I."/>
        </authorList>
    </citation>
    <scope>NUCLEOTIDE SEQUENCE</scope>
    <source>
        <strain evidence="2">CBS 113818</strain>
    </source>
</reference>
<dbReference type="Proteomes" id="UP000799424">
    <property type="component" value="Unassembled WGS sequence"/>
</dbReference>
<name>A0A6A6ZD17_9PLEO</name>
<dbReference type="EMBL" id="MU006248">
    <property type="protein sequence ID" value="KAF2818930.1"/>
    <property type="molecule type" value="Genomic_DNA"/>
</dbReference>
<dbReference type="AlphaFoldDB" id="A0A6A6ZD17"/>
<keyword evidence="3" id="KW-1185">Reference proteome</keyword>
<feature type="region of interest" description="Disordered" evidence="1">
    <location>
        <begin position="1"/>
        <end position="50"/>
    </location>
</feature>
<sequence>MQAPSPPVNEPAAESSPPLSNRQEKKRKHVLERDDRKRRRGDGQQKIRAENNLVETEAHFWYVQPACPPRDKARLAGKDREEVTKRVLHRIRHTKAITNVAILNPNHKEGAETPRYAAIRLSEVIGEEDRARLSKLIDALKDAGAKFDTTAAHGITFQQFWLGIWRKYSKAPAVSRHRRANKKVDAAIVPLLTEIDRLTSKRAHSLLAEIDPATATRMRWSHRPIAKSAMRNTDKLRGGQKHDEWFDEDTRRAGTSAFRMGGIGSMLAVSISSGQGTDYHYDEGDDGHFYSAITVLETGGYLDLPELDEALEVKPGDMVLFLANQQLHKLTVDGPPNAVQKVLTLWTDKLSLQFAQSSAEADFFPATALANDKSRGKAKIDVDQAARGEALQKSLEHCHVVQPDDEDE</sequence>
<evidence type="ECO:0000256" key="1">
    <source>
        <dbReference type="SAM" id="MobiDB-lite"/>
    </source>
</evidence>
<feature type="compositionally biased region" description="Basic and acidic residues" evidence="1">
    <location>
        <begin position="31"/>
        <end position="49"/>
    </location>
</feature>
<accession>A0A6A6ZD17</accession>